<keyword evidence="4" id="KW-1185">Reference proteome</keyword>
<feature type="coiled-coil region" evidence="1">
    <location>
        <begin position="105"/>
        <end position="132"/>
    </location>
</feature>
<accession>A0A1Z5IS14</accession>
<gene>
    <name evidence="3" type="ORF">IWT140_02207</name>
</gene>
<dbReference type="InterPro" id="IPR024978">
    <property type="entry name" value="Homeodomain_phBC6A51-type"/>
</dbReference>
<organism evidence="3 4">
    <name type="scientific">Secundilactobacillus pentosiphilus</name>
    <dbReference type="NCBI Taxonomy" id="1714682"/>
    <lineage>
        <taxon>Bacteria</taxon>
        <taxon>Bacillati</taxon>
        <taxon>Bacillota</taxon>
        <taxon>Bacilli</taxon>
        <taxon>Lactobacillales</taxon>
        <taxon>Lactobacillaceae</taxon>
        <taxon>Secundilactobacillus</taxon>
    </lineage>
</organism>
<dbReference type="Pfam" id="PF13022">
    <property type="entry name" value="HTH_Tnp_1_2"/>
    <property type="match status" value="1"/>
</dbReference>
<dbReference type="RefSeq" id="WP_089089517.1">
    <property type="nucleotide sequence ID" value="NZ_BCMH01000023.1"/>
</dbReference>
<dbReference type="Proteomes" id="UP000198430">
    <property type="component" value="Unassembled WGS sequence"/>
</dbReference>
<proteinExistence type="predicted"/>
<dbReference type="Gene3D" id="1.10.10.60">
    <property type="entry name" value="Homeodomain-like"/>
    <property type="match status" value="1"/>
</dbReference>
<evidence type="ECO:0000313" key="3">
    <source>
        <dbReference type="EMBL" id="GAX04565.1"/>
    </source>
</evidence>
<protein>
    <recommendedName>
        <fullName evidence="2">Homeodomain phBC6A51-type domain-containing protein</fullName>
    </recommendedName>
</protein>
<feature type="domain" description="Homeodomain phBC6A51-type" evidence="2">
    <location>
        <begin position="13"/>
        <end position="92"/>
    </location>
</feature>
<comment type="caution">
    <text evidence="3">The sequence shown here is derived from an EMBL/GenBank/DDBJ whole genome shotgun (WGS) entry which is preliminary data.</text>
</comment>
<name>A0A1Z5IS14_9LACO</name>
<dbReference type="EMBL" id="BCMH01000023">
    <property type="protein sequence ID" value="GAX04565.1"/>
    <property type="molecule type" value="Genomic_DNA"/>
</dbReference>
<evidence type="ECO:0000259" key="2">
    <source>
        <dbReference type="Pfam" id="PF13022"/>
    </source>
</evidence>
<sequence length="159" mass="17992">MDKIGQNSVFNKLDKPRREAIILLFEDDLSDVEIAKTVHRARSTLSKWKTEPEFIQAQDEYRHIAMDSYVPDSIKQLHKLSLTARSEMVQLQATNSILSLSGFGSADSNADLDHAKTRKANAEAEIAEHQAKLIAHPEEIQDRTVIIDDFTETTETDKN</sequence>
<keyword evidence="1" id="KW-0175">Coiled coil</keyword>
<evidence type="ECO:0000256" key="1">
    <source>
        <dbReference type="SAM" id="Coils"/>
    </source>
</evidence>
<dbReference type="AlphaFoldDB" id="A0A1Z5IS14"/>
<reference evidence="3 4" key="1">
    <citation type="submission" date="2015-11" db="EMBL/GenBank/DDBJ databases">
        <title>Draft genome sequences of new species of the genus Lactobacillus isolated from orchardgrass silage.</title>
        <authorList>
            <person name="Tohno M."/>
            <person name="Tanizawa Y."/>
            <person name="Arita M."/>
        </authorList>
    </citation>
    <scope>NUCLEOTIDE SEQUENCE [LARGE SCALE GENOMIC DNA]</scope>
    <source>
        <strain evidence="3 4">IWT140</strain>
    </source>
</reference>
<evidence type="ECO:0000313" key="4">
    <source>
        <dbReference type="Proteomes" id="UP000198430"/>
    </source>
</evidence>